<dbReference type="OrthoDB" id="883012at2"/>
<evidence type="ECO:0000313" key="3">
    <source>
        <dbReference type="Proteomes" id="UP000248553"/>
    </source>
</evidence>
<sequence length="144" mass="15243">MQTSTSVIGKRCGSLLGLLVVLLFLSAPKAQAQTWLVSTDPFVKIGVSDKFGQLGAYTAKFIVSGNGKEYSLVKQVEKGQNGVDVLFPSPPTEADFFQTSAGIAAGPAPGSYTWQCEVNGKKVAGGRFVMPTVANDVTVVERNR</sequence>
<dbReference type="RefSeq" id="WP_111478966.1">
    <property type="nucleotide sequence ID" value="NZ_QHKM01000004.1"/>
</dbReference>
<accession>A0A328BJ88</accession>
<gene>
    <name evidence="2" type="ORF">DLM85_15250</name>
</gene>
<comment type="caution">
    <text evidence="2">The sequence shown here is derived from an EMBL/GenBank/DDBJ whole genome shotgun (WGS) entry which is preliminary data.</text>
</comment>
<dbReference type="EMBL" id="QHKM01000004">
    <property type="protein sequence ID" value="RAK66056.1"/>
    <property type="molecule type" value="Genomic_DNA"/>
</dbReference>
<keyword evidence="3" id="KW-1185">Reference proteome</keyword>
<name>A0A328BJ88_9BACT</name>
<keyword evidence="1" id="KW-0732">Signal</keyword>
<feature type="signal peptide" evidence="1">
    <location>
        <begin position="1"/>
        <end position="32"/>
    </location>
</feature>
<organism evidence="2 3">
    <name type="scientific">Hymenobacter edaphi</name>
    <dbReference type="NCBI Taxonomy" id="2211146"/>
    <lineage>
        <taxon>Bacteria</taxon>
        <taxon>Pseudomonadati</taxon>
        <taxon>Bacteroidota</taxon>
        <taxon>Cytophagia</taxon>
        <taxon>Cytophagales</taxon>
        <taxon>Hymenobacteraceae</taxon>
        <taxon>Hymenobacter</taxon>
    </lineage>
</organism>
<evidence type="ECO:0000313" key="2">
    <source>
        <dbReference type="EMBL" id="RAK66056.1"/>
    </source>
</evidence>
<evidence type="ECO:0000256" key="1">
    <source>
        <dbReference type="SAM" id="SignalP"/>
    </source>
</evidence>
<reference evidence="3" key="1">
    <citation type="submission" date="2018-05" db="EMBL/GenBank/DDBJ databases">
        <authorList>
            <person name="Nie L."/>
        </authorList>
    </citation>
    <scope>NUCLEOTIDE SEQUENCE [LARGE SCALE GENOMIC DNA]</scope>
    <source>
        <strain evidence="3">NL</strain>
    </source>
</reference>
<protein>
    <submittedName>
        <fullName evidence="2">Uncharacterized protein</fullName>
    </submittedName>
</protein>
<proteinExistence type="predicted"/>
<feature type="chain" id="PRO_5016409066" evidence="1">
    <location>
        <begin position="33"/>
        <end position="144"/>
    </location>
</feature>
<dbReference type="AlphaFoldDB" id="A0A328BJ88"/>
<dbReference type="Proteomes" id="UP000248553">
    <property type="component" value="Unassembled WGS sequence"/>
</dbReference>